<dbReference type="RefSeq" id="WP_226994310.1">
    <property type="nucleotide sequence ID" value="NZ_CP012109.1"/>
</dbReference>
<evidence type="ECO:0000313" key="1">
    <source>
        <dbReference type="EMBL" id="AKQ65974.1"/>
    </source>
</evidence>
<gene>
    <name evidence="1" type="ORF">A176_002886</name>
</gene>
<dbReference type="AlphaFoldDB" id="A0A0H4WT38"/>
<protein>
    <recommendedName>
        <fullName evidence="3">Lipoprotein</fullName>
    </recommendedName>
</protein>
<dbReference type="KEGG" id="mym:A176_002886"/>
<sequence>MNARRRFTWVALVPWLGGMGCVLLDNTPDPSQLVCRADTDCGTNEVCFPDGCGDPGGTSWWR</sequence>
<accession>A0A0H4WT38</accession>
<organism evidence="1 2">
    <name type="scientific">Pseudomyxococcus hansupus</name>
    <dbReference type="NCBI Taxonomy" id="1297742"/>
    <lineage>
        <taxon>Bacteria</taxon>
        <taxon>Pseudomonadati</taxon>
        <taxon>Myxococcota</taxon>
        <taxon>Myxococcia</taxon>
        <taxon>Myxococcales</taxon>
        <taxon>Cystobacterineae</taxon>
        <taxon>Myxococcaceae</taxon>
        <taxon>Pseudomyxococcus</taxon>
    </lineage>
</organism>
<name>A0A0H4WT38_9BACT</name>
<dbReference type="Proteomes" id="UP000009026">
    <property type="component" value="Chromosome"/>
</dbReference>
<dbReference type="PATRIC" id="fig|1297742.4.peg.2913"/>
<proteinExistence type="predicted"/>
<dbReference type="STRING" id="1297742.A176_002886"/>
<dbReference type="EMBL" id="CP012109">
    <property type="protein sequence ID" value="AKQ65974.1"/>
    <property type="molecule type" value="Genomic_DNA"/>
</dbReference>
<reference evidence="1 2" key="1">
    <citation type="journal article" date="2016" name="PLoS ONE">
        <title>Complete Genome Sequence and Comparative Genomics of a Novel Myxobacterium Myxococcus hansupus.</title>
        <authorList>
            <person name="Sharma G."/>
            <person name="Narwani T."/>
            <person name="Subramanian S."/>
        </authorList>
    </citation>
    <scope>NUCLEOTIDE SEQUENCE [LARGE SCALE GENOMIC DNA]</scope>
    <source>
        <strain evidence="2">mixupus</strain>
    </source>
</reference>
<keyword evidence="2" id="KW-1185">Reference proteome</keyword>
<dbReference type="PROSITE" id="PS51257">
    <property type="entry name" value="PROKAR_LIPOPROTEIN"/>
    <property type="match status" value="1"/>
</dbReference>
<evidence type="ECO:0008006" key="3">
    <source>
        <dbReference type="Google" id="ProtNLM"/>
    </source>
</evidence>
<evidence type="ECO:0000313" key="2">
    <source>
        <dbReference type="Proteomes" id="UP000009026"/>
    </source>
</evidence>